<dbReference type="KEGG" id="bfo:118423042"/>
<evidence type="ECO:0000313" key="2">
    <source>
        <dbReference type="Proteomes" id="UP000001554"/>
    </source>
</evidence>
<reference evidence="2" key="1">
    <citation type="journal article" date="2020" name="Nat. Ecol. Evol.">
        <title>Deeply conserved synteny resolves early events in vertebrate evolution.</title>
        <authorList>
            <person name="Simakov O."/>
            <person name="Marletaz F."/>
            <person name="Yue J.X."/>
            <person name="O'Connell B."/>
            <person name="Jenkins J."/>
            <person name="Brandt A."/>
            <person name="Calef R."/>
            <person name="Tung C.H."/>
            <person name="Huang T.K."/>
            <person name="Schmutz J."/>
            <person name="Satoh N."/>
            <person name="Yu J.K."/>
            <person name="Putnam N.H."/>
            <person name="Green R.E."/>
            <person name="Rokhsar D.S."/>
        </authorList>
    </citation>
    <scope>NUCLEOTIDE SEQUENCE [LARGE SCALE GENOMIC DNA]</scope>
    <source>
        <strain evidence="2">S238N-H82</strain>
    </source>
</reference>
<organism evidence="2 3">
    <name type="scientific">Branchiostoma floridae</name>
    <name type="common">Florida lancelet</name>
    <name type="synonym">Amphioxus</name>
    <dbReference type="NCBI Taxonomy" id="7739"/>
    <lineage>
        <taxon>Eukaryota</taxon>
        <taxon>Metazoa</taxon>
        <taxon>Chordata</taxon>
        <taxon>Cephalochordata</taxon>
        <taxon>Leptocardii</taxon>
        <taxon>Amphioxiformes</taxon>
        <taxon>Branchiostomatidae</taxon>
        <taxon>Branchiostoma</taxon>
    </lineage>
</organism>
<evidence type="ECO:0000313" key="3">
    <source>
        <dbReference type="RefSeq" id="XP_035686830.1"/>
    </source>
</evidence>
<feature type="region of interest" description="Disordered" evidence="1">
    <location>
        <begin position="369"/>
        <end position="389"/>
    </location>
</feature>
<feature type="compositionally biased region" description="Basic and acidic residues" evidence="1">
    <location>
        <begin position="263"/>
        <end position="274"/>
    </location>
</feature>
<dbReference type="AlphaFoldDB" id="A0A9J7LT78"/>
<dbReference type="OrthoDB" id="6128751at2759"/>
<gene>
    <name evidence="3" type="primary">LOC118423042</name>
</gene>
<feature type="region of interest" description="Disordered" evidence="1">
    <location>
        <begin position="263"/>
        <end position="283"/>
    </location>
</feature>
<dbReference type="OMA" id="GAKSECF"/>
<reference evidence="3" key="2">
    <citation type="submission" date="2025-08" db="UniProtKB">
        <authorList>
            <consortium name="RefSeq"/>
        </authorList>
    </citation>
    <scope>IDENTIFICATION</scope>
    <source>
        <strain evidence="3">S238N-H82</strain>
        <tissue evidence="3">Testes</tissue>
    </source>
</reference>
<feature type="region of interest" description="Disordered" evidence="1">
    <location>
        <begin position="69"/>
        <end position="140"/>
    </location>
</feature>
<protein>
    <submittedName>
        <fullName evidence="3">Uncharacterized protein LOC118423042</fullName>
    </submittedName>
</protein>
<dbReference type="GeneID" id="118423042"/>
<proteinExistence type="predicted"/>
<accession>A0A9J7LT78</accession>
<dbReference type="Proteomes" id="UP000001554">
    <property type="component" value="Chromosome 9"/>
</dbReference>
<sequence>MTRPVWTTAWIPRRLGTACRLAGHVGSIRHATLGAKSECFSYRLFLAPYTGKKMTSSSSLRFGGGLRLGREEEDGDFDRNKANSTAVDLEGGNDESLFESPGSPEQFSARTTPPRRRGGKTGKGSKPYHRVTTPKTVPRTGSQMLSRKLDDVLANQQEILKGMAKLQHMLEDVQQTKAKQRGAAQQKLEVSNDVRNLVRQGYDYAVNTQGKAKWNGAKGMTATSEANNATTQAVLEFVQGLLPGYGDKIGMVKAAVTTYFGSKRKEERRETKGKSEKHKKQCSRNTRIAKKLQHRLSALRAKTSYDPSIKQKVQRVLLTEYMSSEDSGDSDEEEKTFKTRPIPWQSDLFTRYKRELDFKYSKMQTDLARRQSVKRVPGPPSTSKVKKPILSEQDDWICKQL</sequence>
<keyword evidence="2" id="KW-1185">Reference proteome</keyword>
<evidence type="ECO:0000256" key="1">
    <source>
        <dbReference type="SAM" id="MobiDB-lite"/>
    </source>
</evidence>
<name>A0A9J7LT78_BRAFL</name>
<dbReference type="RefSeq" id="XP_035686830.1">
    <property type="nucleotide sequence ID" value="XM_035830937.1"/>
</dbReference>